<evidence type="ECO:0000256" key="2">
    <source>
        <dbReference type="ARBA" id="ARBA00008025"/>
    </source>
</evidence>
<dbReference type="CDD" id="cd15843">
    <property type="entry name" value="R-SNARE"/>
    <property type="match status" value="1"/>
</dbReference>
<dbReference type="Gene3D" id="3.30.450.50">
    <property type="entry name" value="Longin domain"/>
    <property type="match status" value="1"/>
</dbReference>
<proteinExistence type="inferred from homology"/>
<dbReference type="GO" id="GO:0005794">
    <property type="term" value="C:Golgi apparatus"/>
    <property type="evidence" value="ECO:0007669"/>
    <property type="project" value="UniProtKB-SubCell"/>
</dbReference>
<evidence type="ECO:0000256" key="13">
    <source>
        <dbReference type="ARBA" id="ARBA00039269"/>
    </source>
</evidence>
<keyword evidence="6 16" id="KW-1133">Transmembrane helix</keyword>
<organism evidence="19 20">
    <name type="scientific">Gryllus longicercus</name>
    <dbReference type="NCBI Taxonomy" id="2509291"/>
    <lineage>
        <taxon>Eukaryota</taxon>
        <taxon>Metazoa</taxon>
        <taxon>Ecdysozoa</taxon>
        <taxon>Arthropoda</taxon>
        <taxon>Hexapoda</taxon>
        <taxon>Insecta</taxon>
        <taxon>Pterygota</taxon>
        <taxon>Neoptera</taxon>
        <taxon>Polyneoptera</taxon>
        <taxon>Orthoptera</taxon>
        <taxon>Ensifera</taxon>
        <taxon>Gryllidea</taxon>
        <taxon>Grylloidea</taxon>
        <taxon>Gryllidae</taxon>
        <taxon>Gryllinae</taxon>
        <taxon>Gryllus</taxon>
    </lineage>
</organism>
<dbReference type="Proteomes" id="UP001378592">
    <property type="component" value="Unassembled WGS sequence"/>
</dbReference>
<dbReference type="PRINTS" id="PR00219">
    <property type="entry name" value="SYNAPTOBREVN"/>
</dbReference>
<gene>
    <name evidence="19" type="ORF">R5R35_002132</name>
</gene>
<evidence type="ECO:0000256" key="9">
    <source>
        <dbReference type="ARBA" id="ARBA00037803"/>
    </source>
</evidence>
<evidence type="ECO:0000256" key="11">
    <source>
        <dbReference type="ARBA" id="ARBA00037863"/>
    </source>
</evidence>
<dbReference type="Pfam" id="PF00957">
    <property type="entry name" value="Synaptobrevin"/>
    <property type="match status" value="1"/>
</dbReference>
<dbReference type="PROSITE" id="PS50859">
    <property type="entry name" value="LONGIN"/>
    <property type="match status" value="1"/>
</dbReference>
<keyword evidence="20" id="KW-1185">Reference proteome</keyword>
<dbReference type="GO" id="GO:0030658">
    <property type="term" value="C:transport vesicle membrane"/>
    <property type="evidence" value="ECO:0007669"/>
    <property type="project" value="UniProtKB-SubCell"/>
</dbReference>
<dbReference type="GO" id="GO:0031201">
    <property type="term" value="C:SNARE complex"/>
    <property type="evidence" value="ECO:0007669"/>
    <property type="project" value="TreeGrafter"/>
</dbReference>
<evidence type="ECO:0000256" key="4">
    <source>
        <dbReference type="ARBA" id="ARBA00022692"/>
    </source>
</evidence>
<feature type="domain" description="Longin" evidence="17">
    <location>
        <begin position="2"/>
        <end position="120"/>
    </location>
</feature>
<dbReference type="CDD" id="cd14824">
    <property type="entry name" value="Longin"/>
    <property type="match status" value="1"/>
</dbReference>
<dbReference type="GO" id="GO:0005789">
    <property type="term" value="C:endoplasmic reticulum membrane"/>
    <property type="evidence" value="ECO:0007669"/>
    <property type="project" value="UniProtKB-SubCell"/>
</dbReference>
<name>A0AAN9Z9Y1_9ORTH</name>
<dbReference type="GO" id="GO:0031902">
    <property type="term" value="C:late endosome membrane"/>
    <property type="evidence" value="ECO:0007669"/>
    <property type="project" value="UniProtKB-SubCell"/>
</dbReference>
<evidence type="ECO:0000256" key="14">
    <source>
        <dbReference type="ARBA" id="ARBA00042194"/>
    </source>
</evidence>
<evidence type="ECO:0000256" key="8">
    <source>
        <dbReference type="ARBA" id="ARBA00037801"/>
    </source>
</evidence>
<dbReference type="SMART" id="SM01270">
    <property type="entry name" value="Longin"/>
    <property type="match status" value="1"/>
</dbReference>
<evidence type="ECO:0000256" key="10">
    <source>
        <dbReference type="ARBA" id="ARBA00037845"/>
    </source>
</evidence>
<feature type="domain" description="V-SNARE coiled-coil homology" evidence="18">
    <location>
        <begin position="134"/>
        <end position="194"/>
    </location>
</feature>
<keyword evidence="15" id="KW-0175">Coiled coil</keyword>
<dbReference type="GO" id="GO:0005765">
    <property type="term" value="C:lysosomal membrane"/>
    <property type="evidence" value="ECO:0007669"/>
    <property type="project" value="UniProtKB-SubCell"/>
</dbReference>
<sequence length="224" mass="25253">MASAKPQILFCCVTYGEVILVTHQIEPENFTCYISTILPLIPKVPGERKLTFPVERFQVHVFAEESGLTYCCITDPTDQHLFPFTFLDTIKTKFTEISSLTEKAPTANENEFQNDFAPVLAAVVFNFNIGQGDKLTVLETQIHDVKKIILNNVEKLIERGEKLEDLVTKSENLTVKSGDFRQASRSVARQQRCKNWKMWLIIGSLLGTVLVVAMLISTGTIRLN</sequence>
<evidence type="ECO:0000256" key="6">
    <source>
        <dbReference type="ARBA" id="ARBA00022989"/>
    </source>
</evidence>
<dbReference type="GO" id="GO:0006887">
    <property type="term" value="P:exocytosis"/>
    <property type="evidence" value="ECO:0007669"/>
    <property type="project" value="TreeGrafter"/>
</dbReference>
<evidence type="ECO:0000256" key="16">
    <source>
        <dbReference type="SAM" id="Phobius"/>
    </source>
</evidence>
<comment type="similarity">
    <text evidence="2">Belongs to the synaptobrevin family.</text>
</comment>
<keyword evidence="4 16" id="KW-0812">Transmembrane</keyword>
<protein>
    <recommendedName>
        <fullName evidence="13">Vesicle-associated membrane protein 7</fullName>
    </recommendedName>
    <alternativeName>
        <fullName evidence="14">Synaptobrevin-like protein 1</fullName>
    </alternativeName>
</protein>
<dbReference type="Pfam" id="PF13774">
    <property type="entry name" value="Longin"/>
    <property type="match status" value="1"/>
</dbReference>
<evidence type="ECO:0000256" key="1">
    <source>
        <dbReference type="ARBA" id="ARBA00004163"/>
    </source>
</evidence>
<dbReference type="Gene3D" id="1.20.5.110">
    <property type="match status" value="1"/>
</dbReference>
<dbReference type="InterPro" id="IPR042855">
    <property type="entry name" value="V_SNARE_CC"/>
</dbReference>
<keyword evidence="5" id="KW-0653">Protein transport</keyword>
<dbReference type="AlphaFoldDB" id="A0AAN9Z9Y1"/>
<comment type="caution">
    <text evidence="19">The sequence shown here is derived from an EMBL/GenBank/DDBJ whole genome shotgun (WGS) entry which is preliminary data.</text>
</comment>
<dbReference type="PROSITE" id="PS50892">
    <property type="entry name" value="V_SNARE"/>
    <property type="match status" value="1"/>
</dbReference>
<feature type="transmembrane region" description="Helical" evidence="16">
    <location>
        <begin position="199"/>
        <end position="221"/>
    </location>
</feature>
<dbReference type="GO" id="GO:0030670">
    <property type="term" value="C:phagocytic vesicle membrane"/>
    <property type="evidence" value="ECO:0007669"/>
    <property type="project" value="UniProtKB-SubCell"/>
</dbReference>
<evidence type="ECO:0000313" key="20">
    <source>
        <dbReference type="Proteomes" id="UP001378592"/>
    </source>
</evidence>
<dbReference type="InterPro" id="IPR051097">
    <property type="entry name" value="Synaptobrevin-like_transport"/>
</dbReference>
<keyword evidence="7 16" id="KW-0472">Membrane</keyword>
<dbReference type="GO" id="GO:0000149">
    <property type="term" value="F:SNARE binding"/>
    <property type="evidence" value="ECO:0007669"/>
    <property type="project" value="TreeGrafter"/>
</dbReference>
<accession>A0AAN9Z9Y1</accession>
<dbReference type="GO" id="GO:0006906">
    <property type="term" value="P:vesicle fusion"/>
    <property type="evidence" value="ECO:0007669"/>
    <property type="project" value="TreeGrafter"/>
</dbReference>
<dbReference type="InterPro" id="IPR011012">
    <property type="entry name" value="Longin-like_dom_sf"/>
</dbReference>
<comment type="subcellular location">
    <subcellularLocation>
        <location evidence="12">Cytoplasmic vesicle</location>
        <location evidence="12">Phagosome membrane</location>
        <topology evidence="12">Single-pass type IV membrane protein</topology>
    </subcellularLocation>
    <subcellularLocation>
        <location evidence="9">Cytoplasmic vesicle</location>
        <location evidence="9">Secretory vesicle membrane</location>
        <topology evidence="9">Single-pass type IV membrane protein</topology>
    </subcellularLocation>
    <subcellularLocation>
        <location evidence="1">Endoplasmic reticulum membrane</location>
        <topology evidence="1">Single-pass type IV membrane protein</topology>
    </subcellularLocation>
    <subcellularLocation>
        <location evidence="8">Golgi apparatus</location>
        <location evidence="8">trans-Golgi network membrane</location>
        <topology evidence="8">Single-pass type IV membrane protein</topology>
    </subcellularLocation>
    <subcellularLocation>
        <location evidence="10">Late endosome membrane</location>
        <topology evidence="10">Single-pass type IV membrane protein</topology>
    </subcellularLocation>
    <subcellularLocation>
        <location evidence="11">Lysosome membrane</location>
        <topology evidence="11">Single-pass type IV membrane protein</topology>
    </subcellularLocation>
</comment>
<reference evidence="19 20" key="1">
    <citation type="submission" date="2024-03" db="EMBL/GenBank/DDBJ databases">
        <title>The genome assembly and annotation of the cricket Gryllus longicercus Weissman &amp; Gray.</title>
        <authorList>
            <person name="Szrajer S."/>
            <person name="Gray D."/>
            <person name="Ylla G."/>
        </authorList>
    </citation>
    <scope>NUCLEOTIDE SEQUENCE [LARGE SCALE GENOMIC DNA]</scope>
    <source>
        <strain evidence="19">DAG 2021-001</strain>
        <tissue evidence="19">Whole body minus gut</tissue>
    </source>
</reference>
<dbReference type="EMBL" id="JAZDUA010000123">
    <property type="protein sequence ID" value="KAK7867315.1"/>
    <property type="molecule type" value="Genomic_DNA"/>
</dbReference>
<evidence type="ECO:0000256" key="7">
    <source>
        <dbReference type="ARBA" id="ARBA00023136"/>
    </source>
</evidence>
<dbReference type="GO" id="GO:0015031">
    <property type="term" value="P:protein transport"/>
    <property type="evidence" value="ECO:0007669"/>
    <property type="project" value="UniProtKB-KW"/>
</dbReference>
<dbReference type="GO" id="GO:0005484">
    <property type="term" value="F:SNAP receptor activity"/>
    <property type="evidence" value="ECO:0007669"/>
    <property type="project" value="TreeGrafter"/>
</dbReference>
<dbReference type="PANTHER" id="PTHR21136:SF168">
    <property type="entry name" value="VESICLE-ASSOCIATED MEMBRANE PROTEIN 9"/>
    <property type="match status" value="1"/>
</dbReference>
<evidence type="ECO:0000259" key="18">
    <source>
        <dbReference type="PROSITE" id="PS50892"/>
    </source>
</evidence>
<evidence type="ECO:0000256" key="15">
    <source>
        <dbReference type="PROSITE-ProRule" id="PRU00290"/>
    </source>
</evidence>
<dbReference type="PANTHER" id="PTHR21136">
    <property type="entry name" value="SNARE PROTEINS"/>
    <property type="match status" value="1"/>
</dbReference>
<dbReference type="InterPro" id="IPR010908">
    <property type="entry name" value="Longin_dom"/>
</dbReference>
<evidence type="ECO:0000313" key="19">
    <source>
        <dbReference type="EMBL" id="KAK7867315.1"/>
    </source>
</evidence>
<evidence type="ECO:0000256" key="5">
    <source>
        <dbReference type="ARBA" id="ARBA00022927"/>
    </source>
</evidence>
<dbReference type="SUPFAM" id="SSF58038">
    <property type="entry name" value="SNARE fusion complex"/>
    <property type="match status" value="1"/>
</dbReference>
<evidence type="ECO:0000259" key="17">
    <source>
        <dbReference type="PROSITE" id="PS50859"/>
    </source>
</evidence>
<dbReference type="SUPFAM" id="SSF64356">
    <property type="entry name" value="SNARE-like"/>
    <property type="match status" value="1"/>
</dbReference>
<dbReference type="InterPro" id="IPR001388">
    <property type="entry name" value="Synaptobrevin-like"/>
</dbReference>
<keyword evidence="3" id="KW-0813">Transport</keyword>
<evidence type="ECO:0000256" key="3">
    <source>
        <dbReference type="ARBA" id="ARBA00022448"/>
    </source>
</evidence>
<evidence type="ECO:0000256" key="12">
    <source>
        <dbReference type="ARBA" id="ARBA00037875"/>
    </source>
</evidence>